<feature type="transmembrane region" description="Helical" evidence="1">
    <location>
        <begin position="81"/>
        <end position="104"/>
    </location>
</feature>
<proteinExistence type="predicted"/>
<dbReference type="Proteomes" id="UP001642540">
    <property type="component" value="Unassembled WGS sequence"/>
</dbReference>
<dbReference type="EMBL" id="CAXLJM020000085">
    <property type="protein sequence ID" value="CAL8130861.1"/>
    <property type="molecule type" value="Genomic_DNA"/>
</dbReference>
<evidence type="ECO:0000313" key="3">
    <source>
        <dbReference type="Proteomes" id="UP001642540"/>
    </source>
</evidence>
<gene>
    <name evidence="2" type="ORF">ODALV1_LOCUS23920</name>
</gene>
<evidence type="ECO:0000313" key="2">
    <source>
        <dbReference type="EMBL" id="CAL8130861.1"/>
    </source>
</evidence>
<organism evidence="2 3">
    <name type="scientific">Orchesella dallaii</name>
    <dbReference type="NCBI Taxonomy" id="48710"/>
    <lineage>
        <taxon>Eukaryota</taxon>
        <taxon>Metazoa</taxon>
        <taxon>Ecdysozoa</taxon>
        <taxon>Arthropoda</taxon>
        <taxon>Hexapoda</taxon>
        <taxon>Collembola</taxon>
        <taxon>Entomobryomorpha</taxon>
        <taxon>Entomobryoidea</taxon>
        <taxon>Orchesellidae</taxon>
        <taxon>Orchesellinae</taxon>
        <taxon>Orchesella</taxon>
    </lineage>
</organism>
<keyword evidence="1" id="KW-0812">Transmembrane</keyword>
<protein>
    <recommendedName>
        <fullName evidence="4">Odorant receptor</fullName>
    </recommendedName>
</protein>
<keyword evidence="1" id="KW-1133">Transmembrane helix</keyword>
<evidence type="ECO:0000256" key="1">
    <source>
        <dbReference type="SAM" id="Phobius"/>
    </source>
</evidence>
<name>A0ABP1RML4_9HEXA</name>
<evidence type="ECO:0008006" key="4">
    <source>
        <dbReference type="Google" id="ProtNLM"/>
    </source>
</evidence>
<sequence>MLTDKFKNLIRYRLALNKYSLCAVNYWDLASDKCVLTSTISYFNWVLCYYQGIGATPLLVFLIYFHFITQDEQVDVNIYKSFGMTFMILALGIVILCSLVVSILKQLKVEVCAFYNACFQLDSRLKDGITTSSDNGVALLQTAMKSCISYEFLLALVVIWTTVPPVFLSVFMFHPCDPLHILLEDVFELKVTPSSPLMIMISLIYGTSCFALCNTFATYIFNLMLVITSCCLWLNAITPTAEASVGVYATEKLGELDCHHVFRIFRCQQLLCTYSNEIVAKFRFTLHIAILHVTVIICSYLIIRNFDLFLGNGAYELLIMLGTLVVLALLMCSMESIFIGSLLKLSSIVKIKILTMSSRKRYSYKVARSFTDIVVNTTYPLFRMSNATFMEFINIKGNYLKNTKPRIVSTLIVRINHSYMDVNCV</sequence>
<feature type="transmembrane region" description="Helical" evidence="1">
    <location>
        <begin position="152"/>
        <end position="174"/>
    </location>
</feature>
<feature type="transmembrane region" description="Helical" evidence="1">
    <location>
        <begin position="47"/>
        <end position="69"/>
    </location>
</feature>
<keyword evidence="1" id="KW-0472">Membrane</keyword>
<feature type="transmembrane region" description="Helical" evidence="1">
    <location>
        <begin position="284"/>
        <end position="303"/>
    </location>
</feature>
<accession>A0ABP1RML4</accession>
<keyword evidence="3" id="KW-1185">Reference proteome</keyword>
<reference evidence="2 3" key="1">
    <citation type="submission" date="2024-08" db="EMBL/GenBank/DDBJ databases">
        <authorList>
            <person name="Cucini C."/>
            <person name="Frati F."/>
        </authorList>
    </citation>
    <scope>NUCLEOTIDE SEQUENCE [LARGE SCALE GENOMIC DNA]</scope>
</reference>
<feature type="transmembrane region" description="Helical" evidence="1">
    <location>
        <begin position="194"/>
        <end position="212"/>
    </location>
</feature>
<feature type="transmembrane region" description="Helical" evidence="1">
    <location>
        <begin position="315"/>
        <end position="331"/>
    </location>
</feature>
<comment type="caution">
    <text evidence="2">The sequence shown here is derived from an EMBL/GenBank/DDBJ whole genome shotgun (WGS) entry which is preliminary data.</text>
</comment>